<proteinExistence type="predicted"/>
<organism evidence="1 2">
    <name type="scientific">Lupinus albus</name>
    <name type="common">White lupine</name>
    <name type="synonym">Lupinus termis</name>
    <dbReference type="NCBI Taxonomy" id="3870"/>
    <lineage>
        <taxon>Eukaryota</taxon>
        <taxon>Viridiplantae</taxon>
        <taxon>Streptophyta</taxon>
        <taxon>Embryophyta</taxon>
        <taxon>Tracheophyta</taxon>
        <taxon>Spermatophyta</taxon>
        <taxon>Magnoliopsida</taxon>
        <taxon>eudicotyledons</taxon>
        <taxon>Gunneridae</taxon>
        <taxon>Pentapetalae</taxon>
        <taxon>rosids</taxon>
        <taxon>fabids</taxon>
        <taxon>Fabales</taxon>
        <taxon>Fabaceae</taxon>
        <taxon>Papilionoideae</taxon>
        <taxon>50 kb inversion clade</taxon>
        <taxon>genistoids sensu lato</taxon>
        <taxon>core genistoids</taxon>
        <taxon>Genisteae</taxon>
        <taxon>Lupinus</taxon>
    </lineage>
</organism>
<dbReference type="EMBL" id="WOCE01000006">
    <property type="protein sequence ID" value="KAE9612374.1"/>
    <property type="molecule type" value="Genomic_DNA"/>
</dbReference>
<evidence type="ECO:0000313" key="1">
    <source>
        <dbReference type="EMBL" id="KAE9612374.1"/>
    </source>
</evidence>
<keyword evidence="2" id="KW-1185">Reference proteome</keyword>
<dbReference type="Proteomes" id="UP000447434">
    <property type="component" value="Chromosome 6"/>
</dbReference>
<dbReference type="AlphaFoldDB" id="A0A6A4QGK0"/>
<sequence length="60" mass="6934">MLVTFLHLGLKHQILHPTVHYGNVWLLQIGNTQSISKTSLMWRHVACRLLSALFQSFFVT</sequence>
<gene>
    <name evidence="1" type="ORF">Lalb_Chr06g0172331</name>
</gene>
<protein>
    <submittedName>
        <fullName evidence="1">Uncharacterized protein</fullName>
    </submittedName>
</protein>
<comment type="caution">
    <text evidence="1">The sequence shown here is derived from an EMBL/GenBank/DDBJ whole genome shotgun (WGS) entry which is preliminary data.</text>
</comment>
<evidence type="ECO:0000313" key="2">
    <source>
        <dbReference type="Proteomes" id="UP000447434"/>
    </source>
</evidence>
<accession>A0A6A4QGK0</accession>
<reference evidence="2" key="1">
    <citation type="journal article" date="2020" name="Nat. Commun.">
        <title>Genome sequence of the cluster root forming white lupin.</title>
        <authorList>
            <person name="Hufnagel B."/>
            <person name="Marques A."/>
            <person name="Soriano A."/>
            <person name="Marques L."/>
            <person name="Divol F."/>
            <person name="Doumas P."/>
            <person name="Sallet E."/>
            <person name="Mancinotti D."/>
            <person name="Carrere S."/>
            <person name="Marande W."/>
            <person name="Arribat S."/>
            <person name="Keller J."/>
            <person name="Huneau C."/>
            <person name="Blein T."/>
            <person name="Aime D."/>
            <person name="Laguerre M."/>
            <person name="Taylor J."/>
            <person name="Schubert V."/>
            <person name="Nelson M."/>
            <person name="Geu-Flores F."/>
            <person name="Crespi M."/>
            <person name="Gallardo-Guerrero K."/>
            <person name="Delaux P.-M."/>
            <person name="Salse J."/>
            <person name="Berges H."/>
            <person name="Guyot R."/>
            <person name="Gouzy J."/>
            <person name="Peret B."/>
        </authorList>
    </citation>
    <scope>NUCLEOTIDE SEQUENCE [LARGE SCALE GENOMIC DNA]</scope>
    <source>
        <strain evidence="2">cv. Amiga</strain>
    </source>
</reference>
<name>A0A6A4QGK0_LUPAL</name>